<name>A0A2P2NNP2_RHIMU</name>
<proteinExistence type="predicted"/>
<protein>
    <submittedName>
        <fullName evidence="1">Uncharacterized protein</fullName>
    </submittedName>
</protein>
<organism evidence="1">
    <name type="scientific">Rhizophora mucronata</name>
    <name type="common">Asiatic mangrove</name>
    <dbReference type="NCBI Taxonomy" id="61149"/>
    <lineage>
        <taxon>Eukaryota</taxon>
        <taxon>Viridiplantae</taxon>
        <taxon>Streptophyta</taxon>
        <taxon>Embryophyta</taxon>
        <taxon>Tracheophyta</taxon>
        <taxon>Spermatophyta</taxon>
        <taxon>Magnoliopsida</taxon>
        <taxon>eudicotyledons</taxon>
        <taxon>Gunneridae</taxon>
        <taxon>Pentapetalae</taxon>
        <taxon>rosids</taxon>
        <taxon>fabids</taxon>
        <taxon>Malpighiales</taxon>
        <taxon>Rhizophoraceae</taxon>
        <taxon>Rhizophora</taxon>
    </lineage>
</organism>
<reference evidence="1" key="1">
    <citation type="submission" date="2018-02" db="EMBL/GenBank/DDBJ databases">
        <title>Rhizophora mucronata_Transcriptome.</title>
        <authorList>
            <person name="Meera S.P."/>
            <person name="Sreeshan A."/>
            <person name="Augustine A."/>
        </authorList>
    </citation>
    <scope>NUCLEOTIDE SEQUENCE</scope>
    <source>
        <tissue evidence="1">Leaf</tissue>
    </source>
</reference>
<sequence>MASRKLLGHLLFFSNLNIVGPHRG</sequence>
<dbReference type="EMBL" id="GGEC01063526">
    <property type="protein sequence ID" value="MBX44010.1"/>
    <property type="molecule type" value="Transcribed_RNA"/>
</dbReference>
<evidence type="ECO:0000313" key="1">
    <source>
        <dbReference type="EMBL" id="MBX44010.1"/>
    </source>
</evidence>
<dbReference type="AlphaFoldDB" id="A0A2P2NNP2"/>
<accession>A0A2P2NNP2</accession>